<evidence type="ECO:0000256" key="5">
    <source>
        <dbReference type="SAM" id="Phobius"/>
    </source>
</evidence>
<protein>
    <recommendedName>
        <fullName evidence="6">TM2 domain-containing protein</fullName>
    </recommendedName>
</protein>
<reference evidence="7 8" key="1">
    <citation type="submission" date="2016-12" db="EMBL/GenBank/DDBJ databases">
        <title>Genomic comparison of strains in the 'Actinomyces naeslundii' group.</title>
        <authorList>
            <person name="Mughal S.R."/>
            <person name="Do T."/>
            <person name="Gilbert S.C."/>
            <person name="Witherden E.A."/>
            <person name="Didelot X."/>
            <person name="Beighton D."/>
        </authorList>
    </citation>
    <scope>NUCLEOTIDE SEQUENCE [LARGE SCALE GENOMIC DNA]</scope>
    <source>
        <strain evidence="7 8">WE6B-3</strain>
    </source>
</reference>
<keyword evidence="8" id="KW-1185">Reference proteome</keyword>
<feature type="transmembrane region" description="Helical" evidence="5">
    <location>
        <begin position="30"/>
        <end position="50"/>
    </location>
</feature>
<evidence type="ECO:0000313" key="8">
    <source>
        <dbReference type="Proteomes" id="UP000186781"/>
    </source>
</evidence>
<evidence type="ECO:0000256" key="2">
    <source>
        <dbReference type="ARBA" id="ARBA00022692"/>
    </source>
</evidence>
<evidence type="ECO:0000259" key="6">
    <source>
        <dbReference type="Pfam" id="PF05154"/>
    </source>
</evidence>
<comment type="subcellular location">
    <subcellularLocation>
        <location evidence="1">Membrane</location>
        <topology evidence="1">Multi-pass membrane protein</topology>
    </subcellularLocation>
</comment>
<organism evidence="7 8">
    <name type="scientific">Actinomyces naeslundii</name>
    <dbReference type="NCBI Taxonomy" id="1655"/>
    <lineage>
        <taxon>Bacteria</taxon>
        <taxon>Bacillati</taxon>
        <taxon>Actinomycetota</taxon>
        <taxon>Actinomycetes</taxon>
        <taxon>Actinomycetales</taxon>
        <taxon>Actinomycetaceae</taxon>
        <taxon>Actinomyces</taxon>
    </lineage>
</organism>
<sequence>MAAGILALFLGSFGIHNFYLGYTSKALIQLLGTLFSCGILVIPIAIWSIIEGILILTARPGEPPWGVDADGVPLSA</sequence>
<keyword evidence="3 5" id="KW-1133">Transmembrane helix</keyword>
<evidence type="ECO:0000256" key="3">
    <source>
        <dbReference type="ARBA" id="ARBA00022989"/>
    </source>
</evidence>
<dbReference type="InterPro" id="IPR007829">
    <property type="entry name" value="TM2"/>
</dbReference>
<keyword evidence="4 5" id="KW-0472">Membrane</keyword>
<dbReference type="Proteomes" id="UP000186781">
    <property type="component" value="Unassembled WGS sequence"/>
</dbReference>
<feature type="domain" description="TM2" evidence="6">
    <location>
        <begin position="2"/>
        <end position="53"/>
    </location>
</feature>
<evidence type="ECO:0000256" key="4">
    <source>
        <dbReference type="ARBA" id="ARBA00023136"/>
    </source>
</evidence>
<comment type="caution">
    <text evidence="7">The sequence shown here is derived from an EMBL/GenBank/DDBJ whole genome shotgun (WGS) entry which is preliminary data.</text>
</comment>
<name>A0ABX3F008_ACTNA</name>
<keyword evidence="2 5" id="KW-0812">Transmembrane</keyword>
<evidence type="ECO:0000256" key="1">
    <source>
        <dbReference type="ARBA" id="ARBA00004141"/>
    </source>
</evidence>
<proteinExistence type="predicted"/>
<evidence type="ECO:0000313" key="7">
    <source>
        <dbReference type="EMBL" id="OLO80746.1"/>
    </source>
</evidence>
<accession>A0ABX3F008</accession>
<gene>
    <name evidence="7" type="ORF">BKH13_12680</name>
</gene>
<dbReference type="EMBL" id="MSKX01000040">
    <property type="protein sequence ID" value="OLO80746.1"/>
    <property type="molecule type" value="Genomic_DNA"/>
</dbReference>
<dbReference type="Pfam" id="PF05154">
    <property type="entry name" value="TM2"/>
    <property type="match status" value="1"/>
</dbReference>